<dbReference type="InterPro" id="IPR055087">
    <property type="entry name" value="GldL-like_N"/>
</dbReference>
<dbReference type="AlphaFoldDB" id="A0A345HD45"/>
<dbReference type="Proteomes" id="UP000253951">
    <property type="component" value="Chromosome"/>
</dbReference>
<dbReference type="RefSeq" id="WP_114678263.1">
    <property type="nucleotide sequence ID" value="NZ_CP031188.1"/>
</dbReference>
<dbReference type="OrthoDB" id="1134798at2"/>
<feature type="domain" description="Gliding motility protein GldL-like N-terminal" evidence="2">
    <location>
        <begin position="91"/>
        <end position="131"/>
    </location>
</feature>
<dbReference type="KEGG" id="fat:DVK85_09765"/>
<dbReference type="Pfam" id="PF22827">
    <property type="entry name" value="GldL_N"/>
    <property type="match status" value="1"/>
</dbReference>
<name>A0A345HD45_9FLAO</name>
<evidence type="ECO:0000259" key="2">
    <source>
        <dbReference type="Pfam" id="PF22827"/>
    </source>
</evidence>
<organism evidence="3 4">
    <name type="scientific">Flavobacterium arcticum</name>
    <dbReference type="NCBI Taxonomy" id="1784713"/>
    <lineage>
        <taxon>Bacteria</taxon>
        <taxon>Pseudomonadati</taxon>
        <taxon>Bacteroidota</taxon>
        <taxon>Flavobacteriia</taxon>
        <taxon>Flavobacteriales</taxon>
        <taxon>Flavobacteriaceae</taxon>
        <taxon>Flavobacterium</taxon>
    </lineage>
</organism>
<evidence type="ECO:0000313" key="4">
    <source>
        <dbReference type="Proteomes" id="UP000253951"/>
    </source>
</evidence>
<accession>A0A345HD45</accession>
<keyword evidence="1" id="KW-0472">Membrane</keyword>
<dbReference type="EMBL" id="CP031188">
    <property type="protein sequence ID" value="AXG74505.1"/>
    <property type="molecule type" value="Genomic_DNA"/>
</dbReference>
<gene>
    <name evidence="3" type="ORF">DVK85_09765</name>
</gene>
<feature type="transmembrane region" description="Helical" evidence="1">
    <location>
        <begin position="110"/>
        <end position="131"/>
    </location>
</feature>
<protein>
    <recommendedName>
        <fullName evidence="2">Gliding motility protein GldL-like N-terminal domain-containing protein</fullName>
    </recommendedName>
</protein>
<reference evidence="3 4" key="1">
    <citation type="submission" date="2018-07" db="EMBL/GenBank/DDBJ databases">
        <title>Complete genome sequence of Flavobacterium arcticum type strain SM1502T.</title>
        <authorList>
            <person name="Li Y."/>
            <person name="Li D.-D."/>
        </authorList>
    </citation>
    <scope>NUCLEOTIDE SEQUENCE [LARGE SCALE GENOMIC DNA]</scope>
    <source>
        <strain evidence="3 4">SM1502</strain>
    </source>
</reference>
<keyword evidence="1" id="KW-0812">Transmembrane</keyword>
<evidence type="ECO:0000256" key="1">
    <source>
        <dbReference type="SAM" id="Phobius"/>
    </source>
</evidence>
<evidence type="ECO:0000313" key="3">
    <source>
        <dbReference type="EMBL" id="AXG74505.1"/>
    </source>
</evidence>
<keyword evidence="1" id="KW-1133">Transmembrane helix</keyword>
<proteinExistence type="predicted"/>
<feature type="transmembrane region" description="Helical" evidence="1">
    <location>
        <begin position="84"/>
        <end position="104"/>
    </location>
</feature>
<keyword evidence="4" id="KW-1185">Reference proteome</keyword>
<sequence>MIVSEEQIEYIATNLEFYGITSGELKEDLLDHICTQIETGNYTDFETAYQNSLQTFGGHHAIHTIQRETYTLTTMQKSKRRQKLVYISAYISATLIALGSLFKIMHWPMASILLALGFIVLILLFFPAFFYHRYKSSEIKLYE</sequence>